<keyword evidence="1" id="KW-0472">Membrane</keyword>
<reference evidence="3" key="1">
    <citation type="submission" date="2023-10" db="EMBL/GenBank/DDBJ databases">
        <title>Genome assembly of Pristionchus species.</title>
        <authorList>
            <person name="Yoshida K."/>
            <person name="Sommer R.J."/>
        </authorList>
    </citation>
    <scope>NUCLEOTIDE SEQUENCE</scope>
    <source>
        <strain evidence="3">RS5133</strain>
    </source>
</reference>
<dbReference type="PANTHER" id="PTHR23017:SF3">
    <property type="entry name" value="G-PROTEIN COUPLED RECEPTORS FAMILY 1 PROFILE DOMAIN-CONTAINING PROTEIN"/>
    <property type="match status" value="1"/>
</dbReference>
<dbReference type="Pfam" id="PF01740">
    <property type="entry name" value="STAS"/>
    <property type="match status" value="1"/>
</dbReference>
<dbReference type="InterPro" id="IPR019430">
    <property type="entry name" value="7TM_GPCR_serpentine_rcpt_Srx"/>
</dbReference>
<evidence type="ECO:0000259" key="2">
    <source>
        <dbReference type="PROSITE" id="PS50801"/>
    </source>
</evidence>
<name>A0AAV5VDQ2_9BILA</name>
<evidence type="ECO:0000256" key="1">
    <source>
        <dbReference type="SAM" id="Phobius"/>
    </source>
</evidence>
<feature type="transmembrane region" description="Helical" evidence="1">
    <location>
        <begin position="375"/>
        <end position="398"/>
    </location>
</feature>
<dbReference type="Gene3D" id="3.30.750.24">
    <property type="entry name" value="STAS domain"/>
    <property type="match status" value="1"/>
</dbReference>
<dbReference type="PANTHER" id="PTHR23017">
    <property type="entry name" value="SERPENTINE RECEPTOR, CLASS X"/>
    <property type="match status" value="1"/>
</dbReference>
<protein>
    <recommendedName>
        <fullName evidence="2">STAS domain-containing protein</fullName>
    </recommendedName>
</protein>
<comment type="caution">
    <text evidence="3">The sequence shown here is derived from an EMBL/GenBank/DDBJ whole genome shotgun (WGS) entry which is preliminary data.</text>
</comment>
<dbReference type="Proteomes" id="UP001432322">
    <property type="component" value="Unassembled WGS sequence"/>
</dbReference>
<dbReference type="Pfam" id="PF10328">
    <property type="entry name" value="7TM_GPCR_Srx"/>
    <property type="match status" value="2"/>
</dbReference>
<evidence type="ECO:0000313" key="3">
    <source>
        <dbReference type="EMBL" id="GMT17806.1"/>
    </source>
</evidence>
<dbReference type="EMBL" id="BTSY01000003">
    <property type="protein sequence ID" value="GMT17806.1"/>
    <property type="molecule type" value="Genomic_DNA"/>
</dbReference>
<dbReference type="CDD" id="cd00637">
    <property type="entry name" value="7tm_classA_rhodopsin-like"/>
    <property type="match status" value="1"/>
</dbReference>
<evidence type="ECO:0000313" key="4">
    <source>
        <dbReference type="Proteomes" id="UP001432322"/>
    </source>
</evidence>
<accession>A0AAV5VDQ2</accession>
<dbReference type="AlphaFoldDB" id="A0AAV5VDQ2"/>
<organism evidence="3 4">
    <name type="scientific">Pristionchus fissidentatus</name>
    <dbReference type="NCBI Taxonomy" id="1538716"/>
    <lineage>
        <taxon>Eukaryota</taxon>
        <taxon>Metazoa</taxon>
        <taxon>Ecdysozoa</taxon>
        <taxon>Nematoda</taxon>
        <taxon>Chromadorea</taxon>
        <taxon>Rhabditida</taxon>
        <taxon>Rhabditina</taxon>
        <taxon>Diplogasteromorpha</taxon>
        <taxon>Diplogasteroidea</taxon>
        <taxon>Neodiplogasteridae</taxon>
        <taxon>Pristionchus</taxon>
    </lineage>
</organism>
<dbReference type="PROSITE" id="PS50801">
    <property type="entry name" value="STAS"/>
    <property type="match status" value="1"/>
</dbReference>
<feature type="transmembrane region" description="Helical" evidence="1">
    <location>
        <begin position="404"/>
        <end position="429"/>
    </location>
</feature>
<feature type="transmembrane region" description="Helical" evidence="1">
    <location>
        <begin position="260"/>
        <end position="278"/>
    </location>
</feature>
<dbReference type="InterPro" id="IPR002645">
    <property type="entry name" value="STAS_dom"/>
</dbReference>
<feature type="domain" description="STAS" evidence="2">
    <location>
        <begin position="89"/>
        <end position="209"/>
    </location>
</feature>
<feature type="transmembrane region" description="Helical" evidence="1">
    <location>
        <begin position="290"/>
        <end position="312"/>
    </location>
</feature>
<feature type="transmembrane region" description="Helical" evidence="1">
    <location>
        <begin position="332"/>
        <end position="354"/>
    </location>
</feature>
<feature type="non-terminal residue" evidence="3">
    <location>
        <position position="1"/>
    </location>
</feature>
<sequence length="464" mass="52210">ELRQPPKVRSNSHCFGSPITALLNRIRRPSSYTVGEYNICQDRPRSTVSGIISASQEGVSRATRKSIHGISSAFASLRGKKYGEDSETVYIFNFVSPTLFLYGKDLRQAASKKLAEWEKLEASRTKEEKELREMIARHFIVDCSAFIFLDNAGAASMRQVHRELADRNIRVYYAAARDSVRGFFLDLDESDRVPPSAFYPTIDCAVQVAKAYRDSPPHITVNGLSDEEMVEEDGITNENEGDELTKDELSFYLPALQDTINLLIAINRLIALCFPVAYRHIFTARWTYVMIVTAILCAIVYAFPSIGAQGFAFDIGPGNASDAVKNGEVGRIVFQTLPWVILLKTLSPPLLLLATNRQMRRELKLVFYMAGLQDLINLLIASNRICALCFPFIFPKIFTSQRTYWMILAAIYCAIIYIFPIIGAPGFAFDISARSHTEPVKHLNVEPFFEERLNIYLIAAKQIA</sequence>
<keyword evidence="1" id="KW-0812">Transmembrane</keyword>
<gene>
    <name evidence="3" type="ORF">PFISCL1PPCAC_9103</name>
</gene>
<dbReference type="InterPro" id="IPR036513">
    <property type="entry name" value="STAS_dom_sf"/>
</dbReference>
<keyword evidence="1" id="KW-1133">Transmembrane helix</keyword>
<dbReference type="SUPFAM" id="SSF52091">
    <property type="entry name" value="SpoIIaa-like"/>
    <property type="match status" value="1"/>
</dbReference>
<proteinExistence type="predicted"/>
<keyword evidence="4" id="KW-1185">Reference proteome</keyword>
<dbReference type="Gene3D" id="1.20.1070.10">
    <property type="entry name" value="Rhodopsin 7-helix transmembrane proteins"/>
    <property type="match status" value="1"/>
</dbReference>